<proteinExistence type="predicted"/>
<organism evidence="1 2">
    <name type="scientific">Limosilactobacillus fermentum NB-22</name>
    <dbReference type="NCBI Taxonomy" id="1408443"/>
    <lineage>
        <taxon>Bacteria</taxon>
        <taxon>Bacillati</taxon>
        <taxon>Bacillota</taxon>
        <taxon>Bacilli</taxon>
        <taxon>Lactobacillales</taxon>
        <taxon>Lactobacillaceae</taxon>
        <taxon>Limosilactobacillus</taxon>
    </lineage>
</organism>
<accession>A0A829LXD4</accession>
<evidence type="ECO:0000313" key="2">
    <source>
        <dbReference type="Proteomes" id="UP000018412"/>
    </source>
</evidence>
<comment type="caution">
    <text evidence="1">The sequence shown here is derived from an EMBL/GenBank/DDBJ whole genome shotgun (WGS) entry which is preliminary data.</text>
</comment>
<gene>
    <name evidence="1" type="ORF">NB22_10055</name>
</gene>
<dbReference type="Proteomes" id="UP000018412">
    <property type="component" value="Unassembled WGS sequence"/>
</dbReference>
<protein>
    <submittedName>
        <fullName evidence="1">Uncharacterized protein</fullName>
    </submittedName>
</protein>
<sequence>MRDKIRESKLILKMVADLKDLLGDDDTRNADIINLWDDKEGLQKFGVQYHEFGDDNS</sequence>
<dbReference type="AlphaFoldDB" id="A0A829LXD4"/>
<reference evidence="1 2" key="2">
    <citation type="journal article" date="2015" name="Genome Announc.">
        <title>Draft Genome Sequence of Lactobacillus fermentum NB-22.</title>
        <authorList>
            <person name="Chaplin A.V."/>
            <person name="Shkoporov A.N."/>
            <person name="Efimov B.A."/>
            <person name="Pikina A.P."/>
            <person name="Borisova O.Y."/>
            <person name="Gladko I.A."/>
            <person name="Postnikova E.A."/>
            <person name="Lordkipanidze A.E."/>
            <person name="Kafarskaia L.I."/>
        </authorList>
    </citation>
    <scope>NUCLEOTIDE SEQUENCE [LARGE SCALE GENOMIC DNA]</scope>
    <source>
        <strain evidence="1 2">NB-22</strain>
    </source>
</reference>
<evidence type="ECO:0000313" key="1">
    <source>
        <dbReference type="EMBL" id="ESS00438.1"/>
    </source>
</evidence>
<name>A0A829LXD4_LIMFE</name>
<reference evidence="2" key="1">
    <citation type="submission" date="2013-10" db="EMBL/GenBank/DDBJ databases">
        <title>Draft genome sequence of Lactobacillus fermentum NB-22.</title>
        <authorList>
            <person name="Chaplin A.V."/>
            <person name="Shkoporov A.N."/>
            <person name="Khokhlova E.V."/>
            <person name="Efimov B.A."/>
            <person name="Kafarskaia L.I."/>
        </authorList>
    </citation>
    <scope>NUCLEOTIDE SEQUENCE [LARGE SCALE GENOMIC DNA]</scope>
    <source>
        <strain evidence="2">NB-22</strain>
    </source>
</reference>
<dbReference type="EMBL" id="AYHA01000178">
    <property type="protein sequence ID" value="ESS00438.1"/>
    <property type="molecule type" value="Genomic_DNA"/>
</dbReference>